<sequence length="282" mass="31824">MSTQQFAFPSNESEAKAIFESIFDIVDSDGDSITTMSDWNLFKARMMRNGRWNKNMLINERMSRSNVVSQGVGPMKHAERYTKEEYVASMAPFIGVLSEGEDAVSKKVPPEMLELIKETWRAALVSKVDPLQDLSVDQMKERFADVFDKMDTNGDQIVSVADVDAFVESESRHIEDEEYVITNKEFADYLRKELMGEFGAVGPCSSGEKILHRVEEAFKETPSLTKEAYVTAVTDNILGRTRPGLARPRSHTTEFVGVICLNHSNVCVRARLLETMQKLGLY</sequence>
<evidence type="ECO:0000259" key="2">
    <source>
        <dbReference type="PROSITE" id="PS50222"/>
    </source>
</evidence>
<organism evidence="3 4">
    <name type="scientific">Cymbomonas tetramitiformis</name>
    <dbReference type="NCBI Taxonomy" id="36881"/>
    <lineage>
        <taxon>Eukaryota</taxon>
        <taxon>Viridiplantae</taxon>
        <taxon>Chlorophyta</taxon>
        <taxon>Pyramimonadophyceae</taxon>
        <taxon>Pyramimonadales</taxon>
        <taxon>Pyramimonadaceae</taxon>
        <taxon>Cymbomonas</taxon>
    </lineage>
</organism>
<evidence type="ECO:0000256" key="1">
    <source>
        <dbReference type="ARBA" id="ARBA00022837"/>
    </source>
</evidence>
<reference evidence="3 4" key="1">
    <citation type="journal article" date="2015" name="Genome Biol. Evol.">
        <title>Comparative Genomics of a Bacterivorous Green Alga Reveals Evolutionary Causalities and Consequences of Phago-Mixotrophic Mode of Nutrition.</title>
        <authorList>
            <person name="Burns J.A."/>
            <person name="Paasch A."/>
            <person name="Narechania A."/>
            <person name="Kim E."/>
        </authorList>
    </citation>
    <scope>NUCLEOTIDE SEQUENCE [LARGE SCALE GENOMIC DNA]</scope>
    <source>
        <strain evidence="3 4">PLY_AMNH</strain>
    </source>
</reference>
<dbReference type="PROSITE" id="PS50222">
    <property type="entry name" value="EF_HAND_2"/>
    <property type="match status" value="1"/>
</dbReference>
<dbReference type="InterPro" id="IPR018247">
    <property type="entry name" value="EF_Hand_1_Ca_BS"/>
</dbReference>
<evidence type="ECO:0000313" key="3">
    <source>
        <dbReference type="EMBL" id="KAK3235870.1"/>
    </source>
</evidence>
<dbReference type="SUPFAM" id="SSF47473">
    <property type="entry name" value="EF-hand"/>
    <property type="match status" value="1"/>
</dbReference>
<dbReference type="AlphaFoldDB" id="A0AAE0ER81"/>
<dbReference type="PROSITE" id="PS00018">
    <property type="entry name" value="EF_HAND_1"/>
    <property type="match status" value="1"/>
</dbReference>
<dbReference type="Proteomes" id="UP001190700">
    <property type="component" value="Unassembled WGS sequence"/>
</dbReference>
<gene>
    <name evidence="3" type="ORF">CYMTET_53960</name>
</gene>
<dbReference type="InterPro" id="IPR002048">
    <property type="entry name" value="EF_hand_dom"/>
</dbReference>
<evidence type="ECO:0000313" key="4">
    <source>
        <dbReference type="Proteomes" id="UP001190700"/>
    </source>
</evidence>
<comment type="caution">
    <text evidence="3">The sequence shown here is derived from an EMBL/GenBank/DDBJ whole genome shotgun (WGS) entry which is preliminary data.</text>
</comment>
<keyword evidence="4" id="KW-1185">Reference proteome</keyword>
<proteinExistence type="predicted"/>
<feature type="domain" description="EF-hand" evidence="2">
    <location>
        <begin position="138"/>
        <end position="173"/>
    </location>
</feature>
<keyword evidence="1" id="KW-0106">Calcium</keyword>
<accession>A0AAE0ER81</accession>
<dbReference type="EMBL" id="LGRX02035207">
    <property type="protein sequence ID" value="KAK3235870.1"/>
    <property type="molecule type" value="Genomic_DNA"/>
</dbReference>
<dbReference type="GO" id="GO:0005509">
    <property type="term" value="F:calcium ion binding"/>
    <property type="evidence" value="ECO:0007669"/>
    <property type="project" value="InterPro"/>
</dbReference>
<name>A0AAE0ER81_9CHLO</name>
<dbReference type="Gene3D" id="1.10.238.10">
    <property type="entry name" value="EF-hand"/>
    <property type="match status" value="1"/>
</dbReference>
<dbReference type="InterPro" id="IPR011992">
    <property type="entry name" value="EF-hand-dom_pair"/>
</dbReference>
<protein>
    <recommendedName>
        <fullName evidence="2">EF-hand domain-containing protein</fullName>
    </recommendedName>
</protein>